<accession>A0A7S6P1P6</accession>
<reference evidence="1" key="1">
    <citation type="submission" date="2019-02" db="EMBL/GenBank/DDBJ databases">
        <authorList>
            <person name="Bachy C."/>
            <person name="Yung C.-M."/>
            <person name="Roux S."/>
            <person name="Sullivan M.B."/>
            <person name="Worden A.Z."/>
        </authorList>
    </citation>
    <scope>NUCLEOTIDE SEQUENCE</scope>
    <source>
        <strain evidence="1">BII-V2</strain>
    </source>
</reference>
<evidence type="ECO:0000313" key="1">
    <source>
        <dbReference type="EMBL" id="QOR60345.1"/>
    </source>
</evidence>
<organism evidence="1">
    <name type="scientific">Bathycoccus sp. RCC716 virus 2</name>
    <dbReference type="NCBI Taxonomy" id="2530039"/>
    <lineage>
        <taxon>Viruses</taxon>
        <taxon>Varidnaviria</taxon>
        <taxon>Bamfordvirae</taxon>
        <taxon>Nucleocytoviricota</taxon>
        <taxon>Megaviricetes</taxon>
        <taxon>Algavirales</taxon>
        <taxon>Phycodnaviridae</taxon>
        <taxon>Prasinovirus</taxon>
    </lineage>
</organism>
<name>A0A7S6P1P6_9PHYC</name>
<protein>
    <submittedName>
        <fullName evidence="1">Uncharacterized protein</fullName>
    </submittedName>
</protein>
<sequence length="97" mass="11479">MNTLYEQKDLDIAKGLYKNELEKCERFARSIHKLRESRKQYDDKREKSKIKFLDVVPDKQVQNRHVNKMCQAITTSGKRCNFRASCGVFCKKHVAKK</sequence>
<proteinExistence type="predicted"/>
<dbReference type="EMBL" id="MK522038">
    <property type="protein sequence ID" value="QOR60345.1"/>
    <property type="molecule type" value="Genomic_DNA"/>
</dbReference>